<dbReference type="SUPFAM" id="SSF48403">
    <property type="entry name" value="Ankyrin repeat"/>
    <property type="match status" value="1"/>
</dbReference>
<evidence type="ECO:0000313" key="4">
    <source>
        <dbReference type="Proteomes" id="UP000683360"/>
    </source>
</evidence>
<dbReference type="OrthoDB" id="5347433at2759"/>
<organism evidence="3 4">
    <name type="scientific">Mytilus edulis</name>
    <name type="common">Blue mussel</name>
    <dbReference type="NCBI Taxonomy" id="6550"/>
    <lineage>
        <taxon>Eukaryota</taxon>
        <taxon>Metazoa</taxon>
        <taxon>Spiralia</taxon>
        <taxon>Lophotrochozoa</taxon>
        <taxon>Mollusca</taxon>
        <taxon>Bivalvia</taxon>
        <taxon>Autobranchia</taxon>
        <taxon>Pteriomorphia</taxon>
        <taxon>Mytilida</taxon>
        <taxon>Mytiloidea</taxon>
        <taxon>Mytilidae</taxon>
        <taxon>Mytilinae</taxon>
        <taxon>Mytilus</taxon>
    </lineage>
</organism>
<feature type="compositionally biased region" description="Acidic residues" evidence="2">
    <location>
        <begin position="336"/>
        <end position="345"/>
    </location>
</feature>
<protein>
    <submittedName>
        <fullName evidence="3">Uncharacterized protein</fullName>
    </submittedName>
</protein>
<dbReference type="AlphaFoldDB" id="A0A8S3V070"/>
<sequence length="387" mass="43309">MELLNLVQKNRETAALYMIGKGTDLTFVDQNNNTALHYASSKGFNEVVVRILEENTSMIDKQGQKGQSGFDIAMKRKDLNAVKLLCLFGAEVALQDWVLLSGDINGLDKQDQVMLKQILDQNDRLAAINHGSICYELHQIKPKDKIQYFSRLFVDMDTDNITESFFMYCAKESPEFTSSQIHKQDDEHFFSDVFEVIAWGSKPDFIDLDIRVEGRPQCNEKLRLVSITGVLSKDIIIEKNQVTEETVISVQVSLLADAKFTIVSKVVPEIFNVTNESLCIHPQMEKEAEIAIPEGAFDSAGQLQVNTITNMAASSRPSVWDVWEQIVSGPALQNTSDDESIEGEDNGNVSDIDVPLVSDEEDDIDDKIVKDQKDGNDDTNISLSTCR</sequence>
<comment type="caution">
    <text evidence="3">The sequence shown here is derived from an EMBL/GenBank/DDBJ whole genome shotgun (WGS) entry which is preliminary data.</text>
</comment>
<dbReference type="EMBL" id="CAJPWZ010003060">
    <property type="protein sequence ID" value="CAG2250711.1"/>
    <property type="molecule type" value="Genomic_DNA"/>
</dbReference>
<keyword evidence="4" id="KW-1185">Reference proteome</keyword>
<dbReference type="Proteomes" id="UP000683360">
    <property type="component" value="Unassembled WGS sequence"/>
</dbReference>
<accession>A0A8S3V070</accession>
<reference evidence="3" key="1">
    <citation type="submission" date="2021-03" db="EMBL/GenBank/DDBJ databases">
        <authorList>
            <person name="Bekaert M."/>
        </authorList>
    </citation>
    <scope>NUCLEOTIDE SEQUENCE</scope>
</reference>
<dbReference type="InterPro" id="IPR002110">
    <property type="entry name" value="Ankyrin_rpt"/>
</dbReference>
<name>A0A8S3V070_MYTED</name>
<evidence type="ECO:0000256" key="1">
    <source>
        <dbReference type="PROSITE-ProRule" id="PRU00023"/>
    </source>
</evidence>
<feature type="compositionally biased region" description="Basic and acidic residues" evidence="2">
    <location>
        <begin position="366"/>
        <end position="376"/>
    </location>
</feature>
<feature type="repeat" description="ANK" evidence="1">
    <location>
        <begin position="31"/>
        <end position="64"/>
    </location>
</feature>
<feature type="region of interest" description="Disordered" evidence="2">
    <location>
        <begin position="331"/>
        <end position="387"/>
    </location>
</feature>
<dbReference type="SMART" id="SM00248">
    <property type="entry name" value="ANK"/>
    <property type="match status" value="2"/>
</dbReference>
<evidence type="ECO:0000256" key="2">
    <source>
        <dbReference type="SAM" id="MobiDB-lite"/>
    </source>
</evidence>
<feature type="compositionally biased region" description="Polar residues" evidence="2">
    <location>
        <begin position="378"/>
        <end position="387"/>
    </location>
</feature>
<proteinExistence type="predicted"/>
<dbReference type="Pfam" id="PF12796">
    <property type="entry name" value="Ank_2"/>
    <property type="match status" value="1"/>
</dbReference>
<keyword evidence="1" id="KW-0040">ANK repeat</keyword>
<dbReference type="Gene3D" id="1.25.40.20">
    <property type="entry name" value="Ankyrin repeat-containing domain"/>
    <property type="match status" value="1"/>
</dbReference>
<dbReference type="InterPro" id="IPR036770">
    <property type="entry name" value="Ankyrin_rpt-contain_sf"/>
</dbReference>
<evidence type="ECO:0000313" key="3">
    <source>
        <dbReference type="EMBL" id="CAG2250711.1"/>
    </source>
</evidence>
<gene>
    <name evidence="3" type="ORF">MEDL_62400</name>
</gene>
<dbReference type="PROSITE" id="PS50088">
    <property type="entry name" value="ANK_REPEAT"/>
    <property type="match status" value="1"/>
</dbReference>